<keyword evidence="3" id="KW-1185">Reference proteome</keyword>
<dbReference type="InterPro" id="IPR029526">
    <property type="entry name" value="PGBD"/>
</dbReference>
<dbReference type="AlphaFoldDB" id="A0A225UME7"/>
<dbReference type="PANTHER" id="PTHR46599:SF3">
    <property type="entry name" value="PIGGYBAC TRANSPOSABLE ELEMENT-DERIVED PROTEIN 4"/>
    <property type="match status" value="1"/>
</dbReference>
<name>A0A225UME7_9STRA</name>
<dbReference type="PANTHER" id="PTHR46599">
    <property type="entry name" value="PIGGYBAC TRANSPOSABLE ELEMENT-DERIVED PROTEIN 4"/>
    <property type="match status" value="1"/>
</dbReference>
<dbReference type="Proteomes" id="UP000198211">
    <property type="component" value="Unassembled WGS sequence"/>
</dbReference>
<dbReference type="OrthoDB" id="118105at2759"/>
<dbReference type="EMBL" id="NBNE01014589">
    <property type="protein sequence ID" value="OWY94304.1"/>
    <property type="molecule type" value="Genomic_DNA"/>
</dbReference>
<dbReference type="STRING" id="4795.A0A225UME7"/>
<reference evidence="3" key="1">
    <citation type="submission" date="2017-03" db="EMBL/GenBank/DDBJ databases">
        <title>Phytopthora megakarya and P. palmivora, two closely related causual agents of cacao black pod achieved similar genome size and gene model numbers by different mechanisms.</title>
        <authorList>
            <person name="Ali S."/>
            <person name="Shao J."/>
            <person name="Larry D.J."/>
            <person name="Kronmiller B."/>
            <person name="Shen D."/>
            <person name="Strem M.D."/>
            <person name="Melnick R.L."/>
            <person name="Guiltinan M.J."/>
            <person name="Tyler B.M."/>
            <person name="Meinhardt L.W."/>
            <person name="Bailey B.A."/>
        </authorList>
    </citation>
    <scope>NUCLEOTIDE SEQUENCE [LARGE SCALE GENOMIC DNA]</scope>
    <source>
        <strain evidence="3">zdho120</strain>
    </source>
</reference>
<dbReference type="Pfam" id="PF13843">
    <property type="entry name" value="DDE_Tnp_1_7"/>
    <property type="match status" value="1"/>
</dbReference>
<feature type="non-terminal residue" evidence="2">
    <location>
        <position position="1"/>
    </location>
</feature>
<gene>
    <name evidence="2" type="ORF">PHMEG_00036003</name>
</gene>
<organism evidence="2 3">
    <name type="scientific">Phytophthora megakarya</name>
    <dbReference type="NCBI Taxonomy" id="4795"/>
    <lineage>
        <taxon>Eukaryota</taxon>
        <taxon>Sar</taxon>
        <taxon>Stramenopiles</taxon>
        <taxon>Oomycota</taxon>
        <taxon>Peronosporomycetes</taxon>
        <taxon>Peronosporales</taxon>
        <taxon>Peronosporaceae</taxon>
        <taxon>Phytophthora</taxon>
    </lineage>
</organism>
<evidence type="ECO:0000259" key="1">
    <source>
        <dbReference type="Pfam" id="PF13843"/>
    </source>
</evidence>
<comment type="caution">
    <text evidence="2">The sequence shown here is derived from an EMBL/GenBank/DDBJ whole genome shotgun (WGS) entry which is preliminary data.</text>
</comment>
<proteinExistence type="predicted"/>
<accession>A0A225UME7</accession>
<evidence type="ECO:0000313" key="3">
    <source>
        <dbReference type="Proteomes" id="UP000198211"/>
    </source>
</evidence>
<sequence length="398" mass="45390">IAERSEEYFLEKLDERVAGQHAKQVARERKKPGFRSQTPLEIRVKLQQSMPISGRDLCVFIGLLVARTICPNKEKLQHHWKTTDEGAVPRGCFGRFMTRDRFAHVARNLHFSSNTDPRAATDRAWKLRPVIEALQETFLSGPPPVMAFDEAMLPSRSSFNRMRVYMKDKPHKYGTKLFMLCCSYSAYCIRFEAYLGKAGTVDGVALRDERTGPVAVVRNLRAAFGDQRSQHMRLIVMDRFYTSIPLAMELLTMGYYSVGTVMTGRKGLAAQIVPDKKKKKKKQSRPKEIDRGTFTFAESTLVPGMTTTKWWDNRPVYLLATGGSTELDRVVRRAKTGIQEEVACPRLLKDYQTYMGGVDVHDQLRLQRLVLMSIIMYYPGLPVANRVSYTLLLGTRFS</sequence>
<protein>
    <recommendedName>
        <fullName evidence="1">PiggyBac transposable element-derived protein domain-containing protein</fullName>
    </recommendedName>
</protein>
<feature type="domain" description="PiggyBac transposable element-derived protein" evidence="1">
    <location>
        <begin position="41"/>
        <end position="365"/>
    </location>
</feature>
<evidence type="ECO:0000313" key="2">
    <source>
        <dbReference type="EMBL" id="OWY94304.1"/>
    </source>
</evidence>